<evidence type="ECO:0000256" key="4">
    <source>
        <dbReference type="ARBA" id="ARBA00022475"/>
    </source>
</evidence>
<accession>A0A5M6CVJ6</accession>
<dbReference type="GO" id="GO:0005886">
    <property type="term" value="C:plasma membrane"/>
    <property type="evidence" value="ECO:0007669"/>
    <property type="project" value="UniProtKB-SubCell"/>
</dbReference>
<proteinExistence type="inferred from homology"/>
<gene>
    <name evidence="9" type="ORF">FYK55_25380</name>
</gene>
<dbReference type="Pfam" id="PF02028">
    <property type="entry name" value="BCCT"/>
    <property type="match status" value="2"/>
</dbReference>
<keyword evidence="7 8" id="KW-0472">Membrane</keyword>
<feature type="transmembrane region" description="Helical" evidence="8">
    <location>
        <begin position="274"/>
        <end position="296"/>
    </location>
</feature>
<feature type="transmembrane region" description="Helical" evidence="8">
    <location>
        <begin position="64"/>
        <end position="83"/>
    </location>
</feature>
<keyword evidence="6 8" id="KW-1133">Transmembrane helix</keyword>
<feature type="transmembrane region" description="Helical" evidence="8">
    <location>
        <begin position="544"/>
        <end position="564"/>
    </location>
</feature>
<protein>
    <submittedName>
        <fullName evidence="9">BCCT family transporter</fullName>
    </submittedName>
</protein>
<keyword evidence="4" id="KW-1003">Cell membrane</keyword>
<evidence type="ECO:0000256" key="2">
    <source>
        <dbReference type="ARBA" id="ARBA00005658"/>
    </source>
</evidence>
<dbReference type="InterPro" id="IPR000060">
    <property type="entry name" value="BCCT_transptr"/>
</dbReference>
<feature type="transmembrane region" description="Helical" evidence="8">
    <location>
        <begin position="157"/>
        <end position="175"/>
    </location>
</feature>
<sequence length="584" mass="63273">MSESDITTELPRFSMGKHFEMHPVVFPAGALLVLTLVLVCFWFPSDLLRENFIGIRDWIGNRFGWLYVASMSGFLVFAIWLALGRYGNVRLGADDELPEFGRGSWFAMLFSAGMGIGLLFFSVAEPIYHYQETPPGFADGLEASRLSMAVTIFHWGFHPWALYAVVGLSLAYFGFRHGMPLSFRSLLHPLLGDRVWGRTGDVIDTLAIIATLTGVATSLGIGAKQVNAGLTFLFGVPNGVNIQVGLIATITAVATASVVKGLDAGIRRLSELNIVLAGALMVLVIFGGGLISFLGASVENAGAYLQVLPFNSFRTGAFNAESRQWLTSWTVFYWAWWISWSPFVGMFIARVSRGRTIREYITGVLLVPTCVGILWLTAFGTTTLRQHTRHLEKVENGAKLAAIDDTLPRYWVATEDTQGDLERLEDGTFRRQQLPLTAVEYLDAPIVTDDGTTKIDTLPTVLFVLLEGMFSSPFLVKTGAGIATLCIVLFFVTSSDSASMVIDIIASGGNPNPPVGTRLFWALTEGIVAAALLIAGGLQALQAASIAAALPLTVVLLLACYALVRALAQEHVITNPEPQALGDP</sequence>
<evidence type="ECO:0000256" key="6">
    <source>
        <dbReference type="ARBA" id="ARBA00022989"/>
    </source>
</evidence>
<evidence type="ECO:0000256" key="8">
    <source>
        <dbReference type="SAM" id="Phobius"/>
    </source>
</evidence>
<dbReference type="GO" id="GO:0022857">
    <property type="term" value="F:transmembrane transporter activity"/>
    <property type="evidence" value="ECO:0007669"/>
    <property type="project" value="InterPro"/>
</dbReference>
<evidence type="ECO:0000256" key="5">
    <source>
        <dbReference type="ARBA" id="ARBA00022692"/>
    </source>
</evidence>
<feature type="transmembrane region" description="Helical" evidence="8">
    <location>
        <begin position="474"/>
        <end position="492"/>
    </location>
</feature>
<dbReference type="AlphaFoldDB" id="A0A5M6CVJ6"/>
<feature type="transmembrane region" description="Helical" evidence="8">
    <location>
        <begin position="519"/>
        <end position="538"/>
    </location>
</feature>
<comment type="subcellular location">
    <subcellularLocation>
        <location evidence="1">Cell membrane</location>
        <topology evidence="1">Multi-pass membrane protein</topology>
    </subcellularLocation>
</comment>
<dbReference type="Proteomes" id="UP000324479">
    <property type="component" value="Unassembled WGS sequence"/>
</dbReference>
<dbReference type="EMBL" id="VWOX01000022">
    <property type="protein sequence ID" value="KAA5539073.1"/>
    <property type="molecule type" value="Genomic_DNA"/>
</dbReference>
<keyword evidence="3" id="KW-0813">Transport</keyword>
<feature type="transmembrane region" description="Helical" evidence="8">
    <location>
        <begin position="104"/>
        <end position="124"/>
    </location>
</feature>
<feature type="transmembrane region" description="Helical" evidence="8">
    <location>
        <begin position="360"/>
        <end position="379"/>
    </location>
</feature>
<dbReference type="PANTHER" id="PTHR30047:SF7">
    <property type="entry name" value="HIGH-AFFINITY CHOLINE TRANSPORT PROTEIN"/>
    <property type="match status" value="1"/>
</dbReference>
<organism evidence="9 10">
    <name type="scientific">Roseiconus nitratireducens</name>
    <dbReference type="NCBI Taxonomy" id="2605748"/>
    <lineage>
        <taxon>Bacteria</taxon>
        <taxon>Pseudomonadati</taxon>
        <taxon>Planctomycetota</taxon>
        <taxon>Planctomycetia</taxon>
        <taxon>Pirellulales</taxon>
        <taxon>Pirellulaceae</taxon>
        <taxon>Roseiconus</taxon>
    </lineage>
</organism>
<feature type="transmembrane region" description="Helical" evidence="8">
    <location>
        <begin position="331"/>
        <end position="348"/>
    </location>
</feature>
<evidence type="ECO:0000313" key="10">
    <source>
        <dbReference type="Proteomes" id="UP000324479"/>
    </source>
</evidence>
<feature type="transmembrane region" description="Helical" evidence="8">
    <location>
        <begin position="242"/>
        <end position="262"/>
    </location>
</feature>
<feature type="transmembrane region" description="Helical" evidence="8">
    <location>
        <begin position="24"/>
        <end position="44"/>
    </location>
</feature>
<evidence type="ECO:0000256" key="1">
    <source>
        <dbReference type="ARBA" id="ARBA00004651"/>
    </source>
</evidence>
<dbReference type="InterPro" id="IPR018093">
    <property type="entry name" value="BCCT_CS"/>
</dbReference>
<evidence type="ECO:0000256" key="3">
    <source>
        <dbReference type="ARBA" id="ARBA00022448"/>
    </source>
</evidence>
<evidence type="ECO:0000313" key="9">
    <source>
        <dbReference type="EMBL" id="KAA5539073.1"/>
    </source>
</evidence>
<dbReference type="RefSeq" id="WP_150079447.1">
    <property type="nucleotide sequence ID" value="NZ_VWOX01000022.1"/>
</dbReference>
<comment type="caution">
    <text evidence="9">The sequence shown here is derived from an EMBL/GenBank/DDBJ whole genome shotgun (WGS) entry which is preliminary data.</text>
</comment>
<evidence type="ECO:0000256" key="7">
    <source>
        <dbReference type="ARBA" id="ARBA00023136"/>
    </source>
</evidence>
<dbReference type="PANTHER" id="PTHR30047">
    <property type="entry name" value="HIGH-AFFINITY CHOLINE TRANSPORT PROTEIN-RELATED"/>
    <property type="match status" value="1"/>
</dbReference>
<keyword evidence="5 8" id="KW-0812">Transmembrane</keyword>
<reference evidence="9 10" key="1">
    <citation type="submission" date="2019-08" db="EMBL/GenBank/DDBJ databases">
        <authorList>
            <person name="Dhanesh K."/>
            <person name="Kumar G."/>
            <person name="Sasikala C."/>
            <person name="Venkata Ramana C."/>
        </authorList>
    </citation>
    <scope>NUCLEOTIDE SEQUENCE [LARGE SCALE GENOMIC DNA]</scope>
    <source>
        <strain evidence="9 10">JC645</strain>
    </source>
</reference>
<name>A0A5M6CVJ6_9BACT</name>
<keyword evidence="10" id="KW-1185">Reference proteome</keyword>
<comment type="similarity">
    <text evidence="2">Belongs to the BCCT transporter (TC 2.A.15) family.</text>
</comment>
<dbReference type="PROSITE" id="PS01303">
    <property type="entry name" value="BCCT"/>
    <property type="match status" value="1"/>
</dbReference>